<keyword evidence="2" id="KW-0479">Metal-binding</keyword>
<dbReference type="EnsemblMetazoa" id="XM_030997845">
    <property type="protein sequence ID" value="XP_030853705"/>
    <property type="gene ID" value="LOC100893252"/>
</dbReference>
<dbReference type="GeneID" id="100893252"/>
<dbReference type="RefSeq" id="XP_030853705.1">
    <property type="nucleotide sequence ID" value="XM_030997845.1"/>
</dbReference>
<dbReference type="AlphaFoldDB" id="A0A7M7PPF1"/>
<evidence type="ECO:0000256" key="5">
    <source>
        <dbReference type="ARBA" id="ARBA00022833"/>
    </source>
</evidence>
<comment type="subcellular location">
    <subcellularLocation>
        <location evidence="1">Nucleus</location>
    </subcellularLocation>
</comment>
<organism evidence="12 13">
    <name type="scientific">Strongylocentrotus purpuratus</name>
    <name type="common">Purple sea urchin</name>
    <dbReference type="NCBI Taxonomy" id="7668"/>
    <lineage>
        <taxon>Eukaryota</taxon>
        <taxon>Metazoa</taxon>
        <taxon>Echinodermata</taxon>
        <taxon>Eleutherozoa</taxon>
        <taxon>Echinozoa</taxon>
        <taxon>Echinoidea</taxon>
        <taxon>Euechinoidea</taxon>
        <taxon>Echinacea</taxon>
        <taxon>Camarodonta</taxon>
        <taxon>Echinidea</taxon>
        <taxon>Strongylocentrotidae</taxon>
        <taxon>Strongylocentrotus</taxon>
    </lineage>
</organism>
<dbReference type="SMART" id="SM00355">
    <property type="entry name" value="ZnF_C2H2"/>
    <property type="match status" value="7"/>
</dbReference>
<feature type="compositionally biased region" description="Low complexity" evidence="10">
    <location>
        <begin position="274"/>
        <end position="304"/>
    </location>
</feature>
<dbReference type="GO" id="GO:0005634">
    <property type="term" value="C:nucleus"/>
    <property type="evidence" value="ECO:0007669"/>
    <property type="project" value="UniProtKB-SubCell"/>
</dbReference>
<dbReference type="InterPro" id="IPR036236">
    <property type="entry name" value="Znf_C2H2_sf"/>
</dbReference>
<sequence>MFHSRLSELIFACNSCNSSFEDARSLHAHLQTHGNMGFFAGAACQLRSQSKDRQNVVQQRRFPCPDCGKIFSRFGFMQSHIERVHGGTRIAASMDTTALSKDTSFLSKDSMVSPKGHNGGNPVEDIIVVRNSSENLYRCMDCEESFDRAEILQQHIKESHLILKTSSAPPSFTEDDEPPVQRMRSKSEDVTFVGKEIYTCQECGKQFPRGKLLQNHVNKYHISADPAAVASHREEQHEIDRAAFVQPEQQYNNNVANSSVSVVKKEPNQEILDLSTGNSTRNSSLTLSDDSSDMPPDYPVSSPDTPGNEAKQMEDQEMAHENDEGFRRRRFACDVCGKTYKYGFHMKEHRLTHAAVCPFVCRICGMGFFRQRQLRDHELRHTGAYPCRCDICGKGFPRTSELKRHLAFRHNSHLDIFVRRKSTPSRNGEQT</sequence>
<dbReference type="OrthoDB" id="8823111at2759"/>
<feature type="domain" description="C2H2-type" evidence="11">
    <location>
        <begin position="11"/>
        <end position="33"/>
    </location>
</feature>
<keyword evidence="4 9" id="KW-0863">Zinc-finger</keyword>
<dbReference type="InterPro" id="IPR013087">
    <property type="entry name" value="Znf_C2H2_type"/>
</dbReference>
<proteinExistence type="predicted"/>
<keyword evidence="7" id="KW-0804">Transcription</keyword>
<feature type="domain" description="C2H2-type" evidence="11">
    <location>
        <begin position="359"/>
        <end position="386"/>
    </location>
</feature>
<dbReference type="Gene3D" id="3.30.160.60">
    <property type="entry name" value="Classic Zinc Finger"/>
    <property type="match status" value="4"/>
</dbReference>
<evidence type="ECO:0000313" key="12">
    <source>
        <dbReference type="EnsemblMetazoa" id="XP_030853705"/>
    </source>
</evidence>
<feature type="domain" description="C2H2-type" evidence="11">
    <location>
        <begin position="385"/>
        <end position="415"/>
    </location>
</feature>
<evidence type="ECO:0000256" key="2">
    <source>
        <dbReference type="ARBA" id="ARBA00022723"/>
    </source>
</evidence>
<dbReference type="Proteomes" id="UP000007110">
    <property type="component" value="Unassembled WGS sequence"/>
</dbReference>
<evidence type="ECO:0000256" key="9">
    <source>
        <dbReference type="PROSITE-ProRule" id="PRU00042"/>
    </source>
</evidence>
<keyword evidence="3" id="KW-0677">Repeat</keyword>
<feature type="domain" description="C2H2-type" evidence="11">
    <location>
        <begin position="331"/>
        <end position="358"/>
    </location>
</feature>
<feature type="region of interest" description="Disordered" evidence="10">
    <location>
        <begin position="272"/>
        <end position="323"/>
    </location>
</feature>
<feature type="region of interest" description="Disordered" evidence="10">
    <location>
        <begin position="166"/>
        <end position="188"/>
    </location>
</feature>
<dbReference type="InParanoid" id="A0A7M7PPF1"/>
<reference evidence="13" key="1">
    <citation type="submission" date="2015-02" db="EMBL/GenBank/DDBJ databases">
        <title>Genome sequencing for Strongylocentrotus purpuratus.</title>
        <authorList>
            <person name="Murali S."/>
            <person name="Liu Y."/>
            <person name="Vee V."/>
            <person name="English A."/>
            <person name="Wang M."/>
            <person name="Skinner E."/>
            <person name="Han Y."/>
            <person name="Muzny D.M."/>
            <person name="Worley K.C."/>
            <person name="Gibbs R.A."/>
        </authorList>
    </citation>
    <scope>NUCLEOTIDE SEQUENCE</scope>
</reference>
<dbReference type="KEGG" id="spu:100893252"/>
<evidence type="ECO:0000259" key="11">
    <source>
        <dbReference type="PROSITE" id="PS50157"/>
    </source>
</evidence>
<name>A0A7M7PPF1_STRPU</name>
<keyword evidence="8" id="KW-0539">Nucleus</keyword>
<evidence type="ECO:0000256" key="7">
    <source>
        <dbReference type="ARBA" id="ARBA00023163"/>
    </source>
</evidence>
<evidence type="ECO:0000313" key="13">
    <source>
        <dbReference type="Proteomes" id="UP000007110"/>
    </source>
</evidence>
<evidence type="ECO:0000256" key="1">
    <source>
        <dbReference type="ARBA" id="ARBA00004123"/>
    </source>
</evidence>
<evidence type="ECO:0000256" key="4">
    <source>
        <dbReference type="ARBA" id="ARBA00022771"/>
    </source>
</evidence>
<dbReference type="PANTHER" id="PTHR24394">
    <property type="entry name" value="ZINC FINGER PROTEIN"/>
    <property type="match status" value="1"/>
</dbReference>
<keyword evidence="6" id="KW-0805">Transcription regulation</keyword>
<keyword evidence="13" id="KW-1185">Reference proteome</keyword>
<protein>
    <recommendedName>
        <fullName evidence="11">C2H2-type domain-containing protein</fullName>
    </recommendedName>
</protein>
<evidence type="ECO:0000256" key="3">
    <source>
        <dbReference type="ARBA" id="ARBA00022737"/>
    </source>
</evidence>
<keyword evidence="5" id="KW-0862">Zinc</keyword>
<dbReference type="GO" id="GO:0003677">
    <property type="term" value="F:DNA binding"/>
    <property type="evidence" value="ECO:0007669"/>
    <property type="project" value="UniProtKB-KW"/>
</dbReference>
<feature type="domain" description="C2H2-type" evidence="11">
    <location>
        <begin position="198"/>
        <end position="226"/>
    </location>
</feature>
<evidence type="ECO:0000256" key="8">
    <source>
        <dbReference type="ARBA" id="ARBA00023242"/>
    </source>
</evidence>
<feature type="domain" description="C2H2-type" evidence="11">
    <location>
        <begin position="137"/>
        <end position="165"/>
    </location>
</feature>
<feature type="domain" description="C2H2-type" evidence="11">
    <location>
        <begin position="62"/>
        <end position="90"/>
    </location>
</feature>
<evidence type="ECO:0000256" key="6">
    <source>
        <dbReference type="ARBA" id="ARBA00023015"/>
    </source>
</evidence>
<dbReference type="PROSITE" id="PS50157">
    <property type="entry name" value="ZINC_FINGER_C2H2_2"/>
    <property type="match status" value="7"/>
</dbReference>
<dbReference type="Pfam" id="PF00096">
    <property type="entry name" value="zf-C2H2"/>
    <property type="match status" value="4"/>
</dbReference>
<dbReference type="PANTHER" id="PTHR24394:SF48">
    <property type="entry name" value="ZINC FINGER PROTEIN 771"/>
    <property type="match status" value="1"/>
</dbReference>
<reference evidence="12" key="2">
    <citation type="submission" date="2021-01" db="UniProtKB">
        <authorList>
            <consortium name="EnsemblMetazoa"/>
        </authorList>
    </citation>
    <scope>IDENTIFICATION</scope>
</reference>
<evidence type="ECO:0000256" key="10">
    <source>
        <dbReference type="SAM" id="MobiDB-lite"/>
    </source>
</evidence>
<dbReference type="SUPFAM" id="SSF57667">
    <property type="entry name" value="beta-beta-alpha zinc fingers"/>
    <property type="match status" value="3"/>
</dbReference>
<dbReference type="PROSITE" id="PS00028">
    <property type="entry name" value="ZINC_FINGER_C2H2_1"/>
    <property type="match status" value="7"/>
</dbReference>
<feature type="compositionally biased region" description="Basic and acidic residues" evidence="10">
    <location>
        <begin position="311"/>
        <end position="323"/>
    </location>
</feature>
<dbReference type="GO" id="GO:0008270">
    <property type="term" value="F:zinc ion binding"/>
    <property type="evidence" value="ECO:0007669"/>
    <property type="project" value="UniProtKB-KW"/>
</dbReference>
<accession>A0A7M7PPF1</accession>